<gene>
    <name evidence="1" type="ORF">KRR39_06035</name>
</gene>
<reference evidence="1" key="1">
    <citation type="submission" date="2021-06" db="EMBL/GenBank/DDBJ databases">
        <title>Complete genome sequence of Nocardioides sp. G188.</title>
        <authorList>
            <person name="Im W.-T."/>
        </authorList>
    </citation>
    <scope>NUCLEOTIDE SEQUENCE</scope>
    <source>
        <strain evidence="1">G188</strain>
    </source>
</reference>
<dbReference type="RefSeq" id="WP_216941184.1">
    <property type="nucleotide sequence ID" value="NZ_CP077062.1"/>
</dbReference>
<proteinExistence type="predicted"/>
<evidence type="ECO:0000313" key="1">
    <source>
        <dbReference type="EMBL" id="QWZ09338.1"/>
    </source>
</evidence>
<organism evidence="1 2">
    <name type="scientific">Nocardioides panacis</name>
    <dbReference type="NCBI Taxonomy" id="2849501"/>
    <lineage>
        <taxon>Bacteria</taxon>
        <taxon>Bacillati</taxon>
        <taxon>Actinomycetota</taxon>
        <taxon>Actinomycetes</taxon>
        <taxon>Propionibacteriales</taxon>
        <taxon>Nocardioidaceae</taxon>
        <taxon>Nocardioides</taxon>
    </lineage>
</organism>
<accession>A0A975Y1B3</accession>
<sequence>MAPRFRTKCFVEGCGFAPVAHGYCRGHYTQLYRHGRITGLLRPRSGRAAG</sequence>
<name>A0A975Y1B3_9ACTN</name>
<dbReference type="EMBL" id="CP077062">
    <property type="protein sequence ID" value="QWZ09338.1"/>
    <property type="molecule type" value="Genomic_DNA"/>
</dbReference>
<protein>
    <submittedName>
        <fullName evidence="1">Uncharacterized protein</fullName>
    </submittedName>
</protein>
<evidence type="ECO:0000313" key="2">
    <source>
        <dbReference type="Proteomes" id="UP000683575"/>
    </source>
</evidence>
<keyword evidence="2" id="KW-1185">Reference proteome</keyword>
<dbReference type="Proteomes" id="UP000683575">
    <property type="component" value="Chromosome"/>
</dbReference>
<dbReference type="KEGG" id="nps:KRR39_06035"/>
<dbReference type="AlphaFoldDB" id="A0A975Y1B3"/>